<keyword evidence="4 7" id="KW-0689">Ribosomal protein</keyword>
<dbReference type="RefSeq" id="WP_092472276.1">
    <property type="nucleotide sequence ID" value="NZ_FOOX01000011.1"/>
</dbReference>
<evidence type="ECO:0000256" key="6">
    <source>
        <dbReference type="ARBA" id="ARBA00035292"/>
    </source>
</evidence>
<gene>
    <name evidence="7" type="primary">rplI</name>
    <name evidence="10" type="ORF">SAMN05660649_03095</name>
</gene>
<evidence type="ECO:0000256" key="7">
    <source>
        <dbReference type="HAMAP-Rule" id="MF_00503"/>
    </source>
</evidence>
<evidence type="ECO:0000256" key="8">
    <source>
        <dbReference type="SAM" id="Coils"/>
    </source>
</evidence>
<evidence type="ECO:0000259" key="9">
    <source>
        <dbReference type="PROSITE" id="PS00651"/>
    </source>
</evidence>
<dbReference type="PANTHER" id="PTHR21368">
    <property type="entry name" value="50S RIBOSOMAL PROTEIN L9"/>
    <property type="match status" value="1"/>
</dbReference>
<dbReference type="AlphaFoldDB" id="A0A1I2VLA5"/>
<evidence type="ECO:0000256" key="3">
    <source>
        <dbReference type="ARBA" id="ARBA00022884"/>
    </source>
</evidence>
<dbReference type="InterPro" id="IPR000244">
    <property type="entry name" value="Ribosomal_bL9"/>
</dbReference>
<dbReference type="PROSITE" id="PS00651">
    <property type="entry name" value="RIBOSOMAL_L9"/>
    <property type="match status" value="1"/>
</dbReference>
<dbReference type="GO" id="GO:0003735">
    <property type="term" value="F:structural constituent of ribosome"/>
    <property type="evidence" value="ECO:0007669"/>
    <property type="project" value="InterPro"/>
</dbReference>
<dbReference type="Proteomes" id="UP000199337">
    <property type="component" value="Unassembled WGS sequence"/>
</dbReference>
<dbReference type="OrthoDB" id="9788336at2"/>
<dbReference type="EMBL" id="FOOX01000011">
    <property type="protein sequence ID" value="SFG90105.1"/>
    <property type="molecule type" value="Genomic_DNA"/>
</dbReference>
<feature type="coiled-coil region" evidence="8">
    <location>
        <begin position="44"/>
        <end position="78"/>
    </location>
</feature>
<proteinExistence type="inferred from homology"/>
<dbReference type="InterPro" id="IPR036791">
    <property type="entry name" value="Ribosomal_bL9_C_sf"/>
</dbReference>
<dbReference type="InterPro" id="IPR009027">
    <property type="entry name" value="Ribosomal_bL9/RNase_H1_N"/>
</dbReference>
<evidence type="ECO:0000256" key="4">
    <source>
        <dbReference type="ARBA" id="ARBA00022980"/>
    </source>
</evidence>
<reference evidence="11" key="1">
    <citation type="submission" date="2016-10" db="EMBL/GenBank/DDBJ databases">
        <authorList>
            <person name="Varghese N."/>
            <person name="Submissions S."/>
        </authorList>
    </citation>
    <scope>NUCLEOTIDE SEQUENCE [LARGE SCALE GENOMIC DNA]</scope>
    <source>
        <strain evidence="11">DSM 17038</strain>
    </source>
</reference>
<comment type="similarity">
    <text evidence="1 7">Belongs to the bacterial ribosomal protein bL9 family.</text>
</comment>
<dbReference type="SUPFAM" id="SSF55658">
    <property type="entry name" value="L9 N-domain-like"/>
    <property type="match status" value="1"/>
</dbReference>
<evidence type="ECO:0000256" key="5">
    <source>
        <dbReference type="ARBA" id="ARBA00023274"/>
    </source>
</evidence>
<dbReference type="Gene3D" id="3.40.5.10">
    <property type="entry name" value="Ribosomal protein L9, N-terminal domain"/>
    <property type="match status" value="1"/>
</dbReference>
<organism evidence="10 11">
    <name type="scientific">Desulfotruncus arcticus DSM 17038</name>
    <dbReference type="NCBI Taxonomy" id="1121424"/>
    <lineage>
        <taxon>Bacteria</taxon>
        <taxon>Bacillati</taxon>
        <taxon>Bacillota</taxon>
        <taxon>Clostridia</taxon>
        <taxon>Eubacteriales</taxon>
        <taxon>Desulfallaceae</taxon>
        <taxon>Desulfotruncus</taxon>
    </lineage>
</organism>
<dbReference type="Pfam" id="PF03948">
    <property type="entry name" value="Ribosomal_L9_C"/>
    <property type="match status" value="1"/>
</dbReference>
<accession>A0A1I2VLA5</accession>
<dbReference type="GO" id="GO:0019843">
    <property type="term" value="F:rRNA binding"/>
    <property type="evidence" value="ECO:0007669"/>
    <property type="project" value="UniProtKB-UniRule"/>
</dbReference>
<sequence>MQLILLDDVKKLGKKGDVINVAEGYARNFLIPRGLAVEATGGKLKNLEMQKRAVNEQKKQAEDKARELGSKIEGLKIVISTRVGEAGKLFGAISNKDIADALQNNHGLVVDKKKIILKNPIKALGEYPVVLKLHPAVQAQITVNVVAE</sequence>
<dbReference type="SUPFAM" id="SSF55653">
    <property type="entry name" value="Ribosomal protein L9 C-domain"/>
    <property type="match status" value="1"/>
</dbReference>
<comment type="function">
    <text evidence="7">Binds to the 23S rRNA.</text>
</comment>
<dbReference type="STRING" id="341036.SAMN05660649_03095"/>
<dbReference type="InterPro" id="IPR020070">
    <property type="entry name" value="Ribosomal_bL9_N"/>
</dbReference>
<dbReference type="InterPro" id="IPR020069">
    <property type="entry name" value="Ribosomal_bL9_C"/>
</dbReference>
<dbReference type="GO" id="GO:0005840">
    <property type="term" value="C:ribosome"/>
    <property type="evidence" value="ECO:0007669"/>
    <property type="project" value="UniProtKB-KW"/>
</dbReference>
<dbReference type="GO" id="GO:1990904">
    <property type="term" value="C:ribonucleoprotein complex"/>
    <property type="evidence" value="ECO:0007669"/>
    <property type="project" value="UniProtKB-KW"/>
</dbReference>
<dbReference type="InterPro" id="IPR020594">
    <property type="entry name" value="Ribosomal_bL9_bac/chp"/>
</dbReference>
<evidence type="ECO:0000313" key="10">
    <source>
        <dbReference type="EMBL" id="SFG90105.1"/>
    </source>
</evidence>
<keyword evidence="3 7" id="KW-0694">RNA-binding</keyword>
<evidence type="ECO:0000256" key="1">
    <source>
        <dbReference type="ARBA" id="ARBA00010605"/>
    </source>
</evidence>
<dbReference type="InterPro" id="IPR036935">
    <property type="entry name" value="Ribosomal_bL9_N_sf"/>
</dbReference>
<dbReference type="HAMAP" id="MF_00503">
    <property type="entry name" value="Ribosomal_bL9"/>
    <property type="match status" value="1"/>
</dbReference>
<protein>
    <recommendedName>
        <fullName evidence="6 7">Large ribosomal subunit protein bL9</fullName>
    </recommendedName>
</protein>
<dbReference type="Gene3D" id="3.10.430.100">
    <property type="entry name" value="Ribosomal protein L9, C-terminal domain"/>
    <property type="match status" value="1"/>
</dbReference>
<dbReference type="GO" id="GO:0006412">
    <property type="term" value="P:translation"/>
    <property type="evidence" value="ECO:0007669"/>
    <property type="project" value="UniProtKB-UniRule"/>
</dbReference>
<evidence type="ECO:0000256" key="2">
    <source>
        <dbReference type="ARBA" id="ARBA00022730"/>
    </source>
</evidence>
<dbReference type="FunFam" id="3.40.5.10:FF:000003">
    <property type="entry name" value="50S ribosomal protein L9"/>
    <property type="match status" value="1"/>
</dbReference>
<keyword evidence="8" id="KW-0175">Coiled coil</keyword>
<dbReference type="Pfam" id="PF01281">
    <property type="entry name" value="Ribosomal_L9_N"/>
    <property type="match status" value="1"/>
</dbReference>
<dbReference type="NCBIfam" id="TIGR00158">
    <property type="entry name" value="L9"/>
    <property type="match status" value="1"/>
</dbReference>
<evidence type="ECO:0000313" key="11">
    <source>
        <dbReference type="Proteomes" id="UP000199337"/>
    </source>
</evidence>
<name>A0A1I2VLA5_9FIRM</name>
<feature type="domain" description="Ribosomal protein L9" evidence="9">
    <location>
        <begin position="13"/>
        <end position="40"/>
    </location>
</feature>
<keyword evidence="2 7" id="KW-0699">rRNA-binding</keyword>
<keyword evidence="5 7" id="KW-0687">Ribonucleoprotein</keyword>
<keyword evidence="11" id="KW-1185">Reference proteome</keyword>